<protein>
    <submittedName>
        <fullName evidence="2">Uncharacterized protein</fullName>
    </submittedName>
</protein>
<feature type="transmembrane region" description="Helical" evidence="1">
    <location>
        <begin position="154"/>
        <end position="175"/>
    </location>
</feature>
<accession>A0A1Y2B2L6</accession>
<dbReference type="Proteomes" id="UP000193986">
    <property type="component" value="Unassembled WGS sequence"/>
</dbReference>
<comment type="caution">
    <text evidence="2">The sequence shown here is derived from an EMBL/GenBank/DDBJ whole genome shotgun (WGS) entry which is preliminary data.</text>
</comment>
<evidence type="ECO:0000256" key="1">
    <source>
        <dbReference type="SAM" id="Phobius"/>
    </source>
</evidence>
<keyword evidence="1" id="KW-1133">Transmembrane helix</keyword>
<dbReference type="EMBL" id="MCFC01000028">
    <property type="protein sequence ID" value="ORY28974.1"/>
    <property type="molecule type" value="Genomic_DNA"/>
</dbReference>
<proteinExistence type="predicted"/>
<name>A0A1Y2B2L6_9TREE</name>
<reference evidence="2 3" key="1">
    <citation type="submission" date="2016-07" db="EMBL/GenBank/DDBJ databases">
        <title>Pervasive Adenine N6-methylation of Active Genes in Fungi.</title>
        <authorList>
            <consortium name="DOE Joint Genome Institute"/>
            <person name="Mondo S.J."/>
            <person name="Dannebaum R.O."/>
            <person name="Kuo R.C."/>
            <person name="Labutti K."/>
            <person name="Haridas S."/>
            <person name="Kuo A."/>
            <person name="Salamov A."/>
            <person name="Ahrendt S.R."/>
            <person name="Lipzen A."/>
            <person name="Sullivan W."/>
            <person name="Andreopoulos W.B."/>
            <person name="Clum A."/>
            <person name="Lindquist E."/>
            <person name="Daum C."/>
            <person name="Ramamoorthy G.K."/>
            <person name="Gryganskyi A."/>
            <person name="Culley D."/>
            <person name="Magnuson J.K."/>
            <person name="James T.Y."/>
            <person name="O'Malley M.A."/>
            <person name="Stajich J.E."/>
            <person name="Spatafora J.W."/>
            <person name="Visel A."/>
            <person name="Grigoriev I.V."/>
        </authorList>
    </citation>
    <scope>NUCLEOTIDE SEQUENCE [LARGE SCALE GENOMIC DNA]</scope>
    <source>
        <strain evidence="2 3">68-887.2</strain>
    </source>
</reference>
<feature type="transmembrane region" description="Helical" evidence="1">
    <location>
        <begin position="82"/>
        <end position="103"/>
    </location>
</feature>
<sequence>MSVLPNRYYYTMLVMDAALPAMISVGAFTAPGQVFGDVLPVGYDTATDAILGKESPRVALVYTLVGACKHYSFLLSNEICRASLLAAYLVVGITWASLSALLLPLAKNGMNDRPDIAEKIVRAHSLACIIADPIHLAVLLFNTPRALLFHPSKWHSGLIGGFIWLGAAVSIKYAYIAGYGRKTAKEMTEKRA</sequence>
<keyword evidence="3" id="KW-1185">Reference proteome</keyword>
<gene>
    <name evidence="2" type="ORF">BCR39DRAFT_182347</name>
</gene>
<dbReference type="InParanoid" id="A0A1Y2B2L6"/>
<keyword evidence="1" id="KW-0472">Membrane</keyword>
<evidence type="ECO:0000313" key="3">
    <source>
        <dbReference type="Proteomes" id="UP000193986"/>
    </source>
</evidence>
<dbReference type="AlphaFoldDB" id="A0A1Y2B2L6"/>
<organism evidence="2 3">
    <name type="scientific">Naematelia encephala</name>
    <dbReference type="NCBI Taxonomy" id="71784"/>
    <lineage>
        <taxon>Eukaryota</taxon>
        <taxon>Fungi</taxon>
        <taxon>Dikarya</taxon>
        <taxon>Basidiomycota</taxon>
        <taxon>Agaricomycotina</taxon>
        <taxon>Tremellomycetes</taxon>
        <taxon>Tremellales</taxon>
        <taxon>Naemateliaceae</taxon>
        <taxon>Naematelia</taxon>
    </lineage>
</organism>
<feature type="transmembrane region" description="Helical" evidence="1">
    <location>
        <begin position="123"/>
        <end position="142"/>
    </location>
</feature>
<evidence type="ECO:0000313" key="2">
    <source>
        <dbReference type="EMBL" id="ORY28974.1"/>
    </source>
</evidence>
<keyword evidence="1" id="KW-0812">Transmembrane</keyword>